<keyword evidence="2 7" id="KW-0732">Signal</keyword>
<dbReference type="GO" id="GO:0060429">
    <property type="term" value="P:epithelium development"/>
    <property type="evidence" value="ECO:0007669"/>
    <property type="project" value="TreeGrafter"/>
</dbReference>
<evidence type="ECO:0000313" key="9">
    <source>
        <dbReference type="Proteomes" id="UP001652622"/>
    </source>
</evidence>
<evidence type="ECO:0000256" key="2">
    <source>
        <dbReference type="ARBA" id="ARBA00022729"/>
    </source>
</evidence>
<evidence type="ECO:0000313" key="10">
    <source>
        <dbReference type="RefSeq" id="XP_034296278.1"/>
    </source>
</evidence>
<accession>A0A6P9DKI0</accession>
<reference evidence="10" key="1">
    <citation type="submission" date="2025-08" db="UniProtKB">
        <authorList>
            <consortium name="RefSeq"/>
        </authorList>
    </citation>
    <scope>IDENTIFICATION</scope>
    <source>
        <tissue evidence="10">Blood</tissue>
    </source>
</reference>
<dbReference type="PANTHER" id="PTHR46750">
    <property type="entry name" value="KUNITZ-TYPE PROTEASE INHIBITOR 1"/>
    <property type="match status" value="1"/>
</dbReference>
<feature type="region of interest" description="Disordered" evidence="5">
    <location>
        <begin position="253"/>
        <end position="289"/>
    </location>
</feature>
<feature type="region of interest" description="Disordered" evidence="5">
    <location>
        <begin position="175"/>
        <end position="197"/>
    </location>
</feature>
<evidence type="ECO:0000256" key="1">
    <source>
        <dbReference type="ARBA" id="ARBA00004370"/>
    </source>
</evidence>
<dbReference type="GO" id="GO:0004867">
    <property type="term" value="F:serine-type endopeptidase inhibitor activity"/>
    <property type="evidence" value="ECO:0007669"/>
    <property type="project" value="TreeGrafter"/>
</dbReference>
<comment type="subcellular location">
    <subcellularLocation>
        <location evidence="1">Membrane</location>
    </subcellularLocation>
</comment>
<dbReference type="InterPro" id="IPR013980">
    <property type="entry name" value="MANSC_dom"/>
</dbReference>
<keyword evidence="6" id="KW-0812">Transmembrane</keyword>
<gene>
    <name evidence="10" type="primary">MANSC4</name>
</gene>
<dbReference type="Pfam" id="PF07502">
    <property type="entry name" value="MANEC"/>
    <property type="match status" value="1"/>
</dbReference>
<dbReference type="OrthoDB" id="9447308at2759"/>
<keyword evidence="9" id="KW-1185">Reference proteome</keyword>
<dbReference type="GeneID" id="117678893"/>
<dbReference type="PROSITE" id="PS50986">
    <property type="entry name" value="MANSC"/>
    <property type="match status" value="1"/>
</dbReference>
<evidence type="ECO:0000256" key="3">
    <source>
        <dbReference type="ARBA" id="ARBA00023136"/>
    </source>
</evidence>
<evidence type="ECO:0000256" key="7">
    <source>
        <dbReference type="SAM" id="SignalP"/>
    </source>
</evidence>
<dbReference type="OMA" id="NCVHLHC"/>
<proteinExistence type="predicted"/>
<evidence type="ECO:0000259" key="8">
    <source>
        <dbReference type="PROSITE" id="PS50986"/>
    </source>
</evidence>
<sequence length="350" mass="38169">MFLLVALSEVLLFGAWVCRSEGLCSPTTFYKNCWIRRFPGLSVDLEHSQKQGAHILNIYAASTAGQCSRDCCILKDVSCNLAVFYYKTNIHDINCIHMYCPVLESCIVKPTTSAILYNITPGVDPDLLVFEKLSFKDINTRSSFNKWERHGGARVADLETDQDELSSPRFLFLEASSPTTAPKPGMDRSSRSSAVDATLKNSPITLTASTSAMDHSAKAAEILPGINTSTTPSDNVKASSVSGFAPIQTASLSPGGVLPNTSKPLNETKVYSGRNHSSDDESQPPTEEMAGSGAWLPLIVLFCLLTFTCCCCCSAFLATGWKKRGRYEPRQKGKSAPNQFVKYAAIKSRF</sequence>
<dbReference type="CTD" id="100287284"/>
<dbReference type="GO" id="GO:0008544">
    <property type="term" value="P:epidermis development"/>
    <property type="evidence" value="ECO:0007669"/>
    <property type="project" value="TreeGrafter"/>
</dbReference>
<keyword evidence="4" id="KW-0325">Glycoprotein</keyword>
<dbReference type="AlphaFoldDB" id="A0A6P9DKI0"/>
<dbReference type="GO" id="GO:0005886">
    <property type="term" value="C:plasma membrane"/>
    <property type="evidence" value="ECO:0007669"/>
    <property type="project" value="TreeGrafter"/>
</dbReference>
<feature type="transmembrane region" description="Helical" evidence="6">
    <location>
        <begin position="294"/>
        <end position="321"/>
    </location>
</feature>
<dbReference type="InParanoid" id="A0A6P9DKI0"/>
<protein>
    <submittedName>
        <fullName evidence="10">MANSC domain-containing protein 4</fullName>
    </submittedName>
</protein>
<feature type="signal peptide" evidence="7">
    <location>
        <begin position="1"/>
        <end position="22"/>
    </location>
</feature>
<name>A0A6P9DKI0_PANGU</name>
<keyword evidence="3 6" id="KW-0472">Membrane</keyword>
<feature type="chain" id="PRO_5027903282" evidence="7">
    <location>
        <begin position="23"/>
        <end position="350"/>
    </location>
</feature>
<organism evidence="9 10">
    <name type="scientific">Pantherophis guttatus</name>
    <name type="common">Corn snake</name>
    <name type="synonym">Elaphe guttata</name>
    <dbReference type="NCBI Taxonomy" id="94885"/>
    <lineage>
        <taxon>Eukaryota</taxon>
        <taxon>Metazoa</taxon>
        <taxon>Chordata</taxon>
        <taxon>Craniata</taxon>
        <taxon>Vertebrata</taxon>
        <taxon>Euteleostomi</taxon>
        <taxon>Lepidosauria</taxon>
        <taxon>Squamata</taxon>
        <taxon>Bifurcata</taxon>
        <taxon>Unidentata</taxon>
        <taxon>Episquamata</taxon>
        <taxon>Toxicofera</taxon>
        <taxon>Serpentes</taxon>
        <taxon>Colubroidea</taxon>
        <taxon>Colubridae</taxon>
        <taxon>Colubrinae</taxon>
        <taxon>Pantherophis</taxon>
    </lineage>
</organism>
<keyword evidence="6" id="KW-1133">Transmembrane helix</keyword>
<dbReference type="PANTHER" id="PTHR46750:SF2">
    <property type="entry name" value="MANSC DOMAIN-CONTAINING PROTEIN 4"/>
    <property type="match status" value="1"/>
</dbReference>
<dbReference type="InterPro" id="IPR011106">
    <property type="entry name" value="MANSC_N"/>
</dbReference>
<dbReference type="SMART" id="SM00765">
    <property type="entry name" value="MANEC"/>
    <property type="match status" value="1"/>
</dbReference>
<dbReference type="KEGG" id="pgut:117678893"/>
<evidence type="ECO:0000256" key="4">
    <source>
        <dbReference type="ARBA" id="ARBA00023180"/>
    </source>
</evidence>
<dbReference type="Proteomes" id="UP001652622">
    <property type="component" value="Unplaced"/>
</dbReference>
<evidence type="ECO:0000256" key="5">
    <source>
        <dbReference type="SAM" id="MobiDB-lite"/>
    </source>
</evidence>
<feature type="domain" description="MANSC" evidence="8">
    <location>
        <begin position="37"/>
        <end position="117"/>
    </location>
</feature>
<evidence type="ECO:0000256" key="6">
    <source>
        <dbReference type="SAM" id="Phobius"/>
    </source>
</evidence>
<dbReference type="RefSeq" id="XP_034296278.1">
    <property type="nucleotide sequence ID" value="XM_034440387.2"/>
</dbReference>
<dbReference type="GO" id="GO:0030198">
    <property type="term" value="P:extracellular matrix organization"/>
    <property type="evidence" value="ECO:0007669"/>
    <property type="project" value="TreeGrafter"/>
</dbReference>